<organism evidence="4 5">
    <name type="scientific">Chitinophaga defluvii</name>
    <dbReference type="NCBI Taxonomy" id="3163343"/>
    <lineage>
        <taxon>Bacteria</taxon>
        <taxon>Pseudomonadati</taxon>
        <taxon>Bacteroidota</taxon>
        <taxon>Chitinophagia</taxon>
        <taxon>Chitinophagales</taxon>
        <taxon>Chitinophagaceae</taxon>
        <taxon>Chitinophaga</taxon>
    </lineage>
</organism>
<protein>
    <submittedName>
        <fullName evidence="4">AraC family transcriptional regulator</fullName>
    </submittedName>
</protein>
<dbReference type="InterPro" id="IPR053142">
    <property type="entry name" value="PchR_regulatory_protein"/>
</dbReference>
<feature type="domain" description="HTH araC/xylS-type" evidence="3">
    <location>
        <begin position="226"/>
        <end position="324"/>
    </location>
</feature>
<dbReference type="SMART" id="SM00342">
    <property type="entry name" value="HTH_ARAC"/>
    <property type="match status" value="1"/>
</dbReference>
<evidence type="ECO:0000259" key="3">
    <source>
        <dbReference type="PROSITE" id="PS01124"/>
    </source>
</evidence>
<dbReference type="Gene3D" id="1.10.10.60">
    <property type="entry name" value="Homeodomain-like"/>
    <property type="match status" value="1"/>
</dbReference>
<evidence type="ECO:0000256" key="1">
    <source>
        <dbReference type="ARBA" id="ARBA00023015"/>
    </source>
</evidence>
<keyword evidence="2" id="KW-0804">Transcription</keyword>
<name>A0ABV2TB16_9BACT</name>
<dbReference type="InterPro" id="IPR009057">
    <property type="entry name" value="Homeodomain-like_sf"/>
</dbReference>
<dbReference type="PROSITE" id="PS01124">
    <property type="entry name" value="HTH_ARAC_FAMILY_2"/>
    <property type="match status" value="1"/>
</dbReference>
<sequence>MVFEVKLPCIETRNSTCIPSSYKKYRISYAQAAFTTGDFGEILSQEISADFYTCWYHQYFIREGATLPVSTTQSELSLHFMLKGQLDIIAPGAEPRTDHEGQYNLEYVPATTYDIHFAAGDYQSFHINFSAAYLEKLQCAYPVLEQLLARAQDNLGGAINKCPCVVDTRVLTLIKSILQCEEPGEARKIFLACKVNELLLYALKEVSAISQVKETQLSQRDIGKIQAANAYIMQNLDAHLTIPELATKFCIATTRLSSGFKQLYNTTIMRFILQQRMEKAMEALQEPGCYVGDIYLTVGYQNFSNFTRAFTGYFGHSPLHFRKNAQVACSL</sequence>
<reference evidence="4 5" key="1">
    <citation type="submission" date="2024-06" db="EMBL/GenBank/DDBJ databases">
        <title>Chitinophaga defluvii sp. nov., isolated from municipal sewage.</title>
        <authorList>
            <person name="Zhang L."/>
        </authorList>
    </citation>
    <scope>NUCLEOTIDE SEQUENCE [LARGE SCALE GENOMIC DNA]</scope>
    <source>
        <strain evidence="4 5">H8</strain>
    </source>
</reference>
<dbReference type="Pfam" id="PF12833">
    <property type="entry name" value="HTH_18"/>
    <property type="match status" value="1"/>
</dbReference>
<dbReference type="Proteomes" id="UP001549749">
    <property type="component" value="Unassembled WGS sequence"/>
</dbReference>
<proteinExistence type="predicted"/>
<dbReference type="SUPFAM" id="SSF46689">
    <property type="entry name" value="Homeodomain-like"/>
    <property type="match status" value="2"/>
</dbReference>
<dbReference type="PANTHER" id="PTHR47893">
    <property type="entry name" value="REGULATORY PROTEIN PCHR"/>
    <property type="match status" value="1"/>
</dbReference>
<evidence type="ECO:0000313" key="4">
    <source>
        <dbReference type="EMBL" id="MET7000181.1"/>
    </source>
</evidence>
<keyword evidence="1" id="KW-0805">Transcription regulation</keyword>
<dbReference type="PANTHER" id="PTHR47893:SF1">
    <property type="entry name" value="REGULATORY PROTEIN PCHR"/>
    <property type="match status" value="1"/>
</dbReference>
<keyword evidence="5" id="KW-1185">Reference proteome</keyword>
<dbReference type="EMBL" id="JBEXAC010000002">
    <property type="protein sequence ID" value="MET7000181.1"/>
    <property type="molecule type" value="Genomic_DNA"/>
</dbReference>
<dbReference type="InterPro" id="IPR018060">
    <property type="entry name" value="HTH_AraC"/>
</dbReference>
<dbReference type="RefSeq" id="WP_354662741.1">
    <property type="nucleotide sequence ID" value="NZ_JBEXAC010000002.1"/>
</dbReference>
<gene>
    <name evidence="4" type="ORF">ABR189_22510</name>
</gene>
<evidence type="ECO:0000256" key="2">
    <source>
        <dbReference type="ARBA" id="ARBA00023163"/>
    </source>
</evidence>
<comment type="caution">
    <text evidence="4">The sequence shown here is derived from an EMBL/GenBank/DDBJ whole genome shotgun (WGS) entry which is preliminary data.</text>
</comment>
<evidence type="ECO:0000313" key="5">
    <source>
        <dbReference type="Proteomes" id="UP001549749"/>
    </source>
</evidence>
<accession>A0ABV2TB16</accession>